<keyword evidence="15 19" id="KW-1015">Disulfide bond</keyword>
<feature type="signal peptide" evidence="23">
    <location>
        <begin position="1"/>
        <end position="20"/>
    </location>
</feature>
<keyword evidence="10 20" id="KW-0064">Aspartyl protease</keyword>
<dbReference type="FunFam" id="2.40.70.10:FF:000047">
    <property type="entry name" value="Cathepsin D preproprotein"/>
    <property type="match status" value="1"/>
</dbReference>
<keyword evidence="17" id="KW-0458">Lysosome</keyword>
<evidence type="ECO:0000313" key="25">
    <source>
        <dbReference type="EMBL" id="ELW71913.1"/>
    </source>
</evidence>
<dbReference type="Gene3D" id="2.60.40.1960">
    <property type="match status" value="1"/>
</dbReference>
<reference evidence="26" key="1">
    <citation type="submission" date="2012-07" db="EMBL/GenBank/DDBJ databases">
        <title>Genome of the Chinese tree shrew, a rising model animal genetically related to primates.</title>
        <authorList>
            <person name="Zhang G."/>
            <person name="Fan Y."/>
            <person name="Yao Y."/>
            <person name="Huang Z."/>
        </authorList>
    </citation>
    <scope>NUCLEOTIDE SEQUENCE [LARGE SCALE GENOMIC DNA]</scope>
</reference>
<dbReference type="Proteomes" id="UP000011518">
    <property type="component" value="Unassembled WGS sequence"/>
</dbReference>
<name>L9LAI8_TUPCH</name>
<dbReference type="eggNOG" id="ENOG502SJYU">
    <property type="taxonomic scope" value="Eukaryota"/>
</dbReference>
<dbReference type="GO" id="GO:0005764">
    <property type="term" value="C:lysosome"/>
    <property type="evidence" value="ECO:0007669"/>
    <property type="project" value="UniProtKB-SubCell"/>
</dbReference>
<evidence type="ECO:0000256" key="18">
    <source>
        <dbReference type="PIRSR" id="PIRSR601461-1"/>
    </source>
</evidence>
<comment type="subcellular location">
    <subcellularLocation>
        <location evidence="3">Lysosome</location>
    </subcellularLocation>
    <subcellularLocation>
        <location evidence="2">Membrane</location>
    </subcellularLocation>
</comment>
<evidence type="ECO:0000256" key="13">
    <source>
        <dbReference type="ARBA" id="ARBA00023136"/>
    </source>
</evidence>
<evidence type="ECO:0000256" key="20">
    <source>
        <dbReference type="RuleBase" id="RU000454"/>
    </source>
</evidence>
<keyword evidence="13 22" id="KW-0472">Membrane</keyword>
<evidence type="ECO:0000256" key="6">
    <source>
        <dbReference type="ARBA" id="ARBA00011930"/>
    </source>
</evidence>
<evidence type="ECO:0000256" key="3">
    <source>
        <dbReference type="ARBA" id="ARBA00004371"/>
    </source>
</evidence>
<dbReference type="InterPro" id="IPR001461">
    <property type="entry name" value="Aspartic_peptidase_A1"/>
</dbReference>
<dbReference type="InterPro" id="IPR001969">
    <property type="entry name" value="Aspartic_peptidase_AS"/>
</dbReference>
<evidence type="ECO:0000256" key="11">
    <source>
        <dbReference type="ARBA" id="ARBA00022801"/>
    </source>
</evidence>
<feature type="region of interest" description="Disordered" evidence="21">
    <location>
        <begin position="436"/>
        <end position="506"/>
    </location>
</feature>
<gene>
    <name evidence="25" type="ORF">TREES_T100008387</name>
</gene>
<evidence type="ECO:0000256" key="19">
    <source>
        <dbReference type="PIRSR" id="PIRSR601461-2"/>
    </source>
</evidence>
<dbReference type="Pfam" id="PF07966">
    <property type="entry name" value="A1_Propeptide"/>
    <property type="match status" value="1"/>
</dbReference>
<keyword evidence="11 20" id="KW-0378">Hydrolase</keyword>
<dbReference type="AlphaFoldDB" id="L9LAI8"/>
<dbReference type="InterPro" id="IPR012848">
    <property type="entry name" value="Aspartic_peptidase_N"/>
</dbReference>
<evidence type="ECO:0000256" key="17">
    <source>
        <dbReference type="ARBA" id="ARBA00023228"/>
    </source>
</evidence>
<comment type="similarity">
    <text evidence="4">Belongs to the CD225/Dispanin family.</text>
</comment>
<evidence type="ECO:0000256" key="5">
    <source>
        <dbReference type="ARBA" id="ARBA00007447"/>
    </source>
</evidence>
<evidence type="ECO:0000256" key="23">
    <source>
        <dbReference type="SAM" id="SignalP"/>
    </source>
</evidence>
<reference evidence="26" key="2">
    <citation type="journal article" date="2013" name="Nat. Commun.">
        <title>Genome of the Chinese tree shrew.</title>
        <authorList>
            <person name="Fan Y."/>
            <person name="Huang Z.Y."/>
            <person name="Cao C.C."/>
            <person name="Chen C.S."/>
            <person name="Chen Y.X."/>
            <person name="Fan D.D."/>
            <person name="He J."/>
            <person name="Hou H.L."/>
            <person name="Hu L."/>
            <person name="Hu X.T."/>
            <person name="Jiang X.T."/>
            <person name="Lai R."/>
            <person name="Lang Y.S."/>
            <person name="Liang B."/>
            <person name="Liao S.G."/>
            <person name="Mu D."/>
            <person name="Ma Y.Y."/>
            <person name="Niu Y.Y."/>
            <person name="Sun X.Q."/>
            <person name="Xia J.Q."/>
            <person name="Xiao J."/>
            <person name="Xiong Z.Q."/>
            <person name="Xu L."/>
            <person name="Yang L."/>
            <person name="Zhang Y."/>
            <person name="Zhao W."/>
            <person name="Zhao X.D."/>
            <person name="Zheng Y.T."/>
            <person name="Zhou J.M."/>
            <person name="Zhu Y.B."/>
            <person name="Zhang G.J."/>
            <person name="Wang J."/>
            <person name="Yao Y.G."/>
        </authorList>
    </citation>
    <scope>NUCLEOTIDE SEQUENCE [LARGE SCALE GENOMIC DNA]</scope>
</reference>
<feature type="chain" id="PRO_5004000699" description="Cathepsin D" evidence="23">
    <location>
        <begin position="21"/>
        <end position="684"/>
    </location>
</feature>
<feature type="transmembrane region" description="Helical" evidence="22">
    <location>
        <begin position="655"/>
        <end position="677"/>
    </location>
</feature>
<organism evidence="25 26">
    <name type="scientific">Tupaia chinensis</name>
    <name type="common">Chinese tree shrew</name>
    <name type="synonym">Tupaia belangeri chinensis</name>
    <dbReference type="NCBI Taxonomy" id="246437"/>
    <lineage>
        <taxon>Eukaryota</taxon>
        <taxon>Metazoa</taxon>
        <taxon>Chordata</taxon>
        <taxon>Craniata</taxon>
        <taxon>Vertebrata</taxon>
        <taxon>Euteleostomi</taxon>
        <taxon>Mammalia</taxon>
        <taxon>Eutheria</taxon>
        <taxon>Euarchontoglires</taxon>
        <taxon>Scandentia</taxon>
        <taxon>Tupaiidae</taxon>
        <taxon>Tupaia</taxon>
    </lineage>
</organism>
<dbReference type="FunFam" id="2.40.70.10:FF:000039">
    <property type="entry name" value="Cathepsin D preproprotein"/>
    <property type="match status" value="1"/>
</dbReference>
<evidence type="ECO:0000256" key="15">
    <source>
        <dbReference type="ARBA" id="ARBA00023157"/>
    </source>
</evidence>
<keyword evidence="26" id="KW-1185">Reference proteome</keyword>
<dbReference type="EC" id="3.4.23.5" evidence="6"/>
<evidence type="ECO:0000256" key="10">
    <source>
        <dbReference type="ARBA" id="ARBA00022750"/>
    </source>
</evidence>
<keyword evidence="16" id="KW-0325">Glycoprotein</keyword>
<feature type="disulfide bond" evidence="19">
    <location>
        <begin position="318"/>
        <end position="322"/>
    </location>
</feature>
<dbReference type="InterPro" id="IPR007593">
    <property type="entry name" value="CD225/Dispanin_fam"/>
</dbReference>
<dbReference type="GO" id="GO:0006508">
    <property type="term" value="P:proteolysis"/>
    <property type="evidence" value="ECO:0007669"/>
    <property type="project" value="UniProtKB-KW"/>
</dbReference>
<dbReference type="SUPFAM" id="SSF50630">
    <property type="entry name" value="Acid proteases"/>
    <property type="match status" value="1"/>
</dbReference>
<keyword evidence="23" id="KW-0732">Signal</keyword>
<dbReference type="STRING" id="246437.L9LAI8"/>
<evidence type="ECO:0000256" key="16">
    <source>
        <dbReference type="ARBA" id="ARBA00023180"/>
    </source>
</evidence>
<dbReference type="GO" id="GO:0004190">
    <property type="term" value="F:aspartic-type endopeptidase activity"/>
    <property type="evidence" value="ECO:0007669"/>
    <property type="project" value="UniProtKB-KW"/>
</dbReference>
<evidence type="ECO:0000256" key="4">
    <source>
        <dbReference type="ARBA" id="ARBA00006843"/>
    </source>
</evidence>
<sequence length="684" mass="74729">MKTPVLLLFALGLLIAPAAALIRIPLHKFPSIRRTLTEMGGPVENLIAHEPISKYSQEAPTPAATKGPVPEILKNYMDAQYYGEIGIGTPPQCFTVIFDTGSANLWVPSIHCGMLDFACWFHHKYNSKKSSTYAKNGSSFDIHYRSGSQWLRQPLRVPEPGHRVGTDIDPVLRDQELWGNMSRGDSQPHTEPSCWKVPCHTVSVRVDKQTFGEATKQPGITFLAAKFDGILGMAYPRISVDNVVPVFDNLMKQKLVEKNIFAFYLNRDPSGQPGGELMLGGVDTKYYTGSLDYYNVTRKAYWQIHMDKLEVGDGLTLCQEGCEVIVDTGTSLIVGPVDEVRELHKAMGAVPLIQGEYMIPCEKVASLPQITIRLGNKDYHLKGEEYTIKVSQGGKPLGLSGFMGMHIPPPAGPLWILGDVFIGCYYAVFDRDNNRVGPLEHRSADRQRPAGQRKDGCTEAQGSDPPAEESPVGKDAPSGRLRQTAQGPGKCPALLGAPASTTDGTQEARVPLDGAFWIPRPPAGSPKGCFACVSKPPALQAPAAPAPEPSASPPMAPTLFPMESKSSKTDSVRAAGAPSACKHLAEKKTMTNPTTVIEVYPDTTEVNDYYLWSIFNFVYLNFCCLGFIALAYSLKVRDKKLLNDLNGAVEDAKTARLFNITSSALAASCIILIFIFLRYPLTDY</sequence>
<dbReference type="EMBL" id="KB320452">
    <property type="protein sequence ID" value="ELW71913.1"/>
    <property type="molecule type" value="Genomic_DNA"/>
</dbReference>
<evidence type="ECO:0000256" key="22">
    <source>
        <dbReference type="SAM" id="Phobius"/>
    </source>
</evidence>
<dbReference type="PANTHER" id="PTHR47966:SF42">
    <property type="entry name" value="CATHEPSIN D"/>
    <property type="match status" value="1"/>
</dbReference>
<feature type="active site" evidence="18">
    <location>
        <position position="327"/>
    </location>
</feature>
<evidence type="ECO:0000256" key="9">
    <source>
        <dbReference type="ARBA" id="ARBA00022692"/>
    </source>
</evidence>
<protein>
    <recommendedName>
        <fullName evidence="7">Cathepsin D</fullName>
        <ecNumber evidence="6">3.4.23.5</ecNumber>
    </recommendedName>
</protein>
<dbReference type="PRINTS" id="PR00792">
    <property type="entry name" value="PEPSIN"/>
</dbReference>
<feature type="transmembrane region" description="Helical" evidence="22">
    <location>
        <begin position="609"/>
        <end position="634"/>
    </location>
</feature>
<dbReference type="GO" id="GO:0016020">
    <property type="term" value="C:membrane"/>
    <property type="evidence" value="ECO:0007669"/>
    <property type="project" value="UniProtKB-SubCell"/>
</dbReference>
<dbReference type="InterPro" id="IPR033121">
    <property type="entry name" value="PEPTIDASE_A1"/>
</dbReference>
<comment type="similarity">
    <text evidence="5 20">Belongs to the peptidase A1 family.</text>
</comment>
<dbReference type="PANTHER" id="PTHR47966">
    <property type="entry name" value="BETA-SITE APP-CLEAVING ENZYME, ISOFORM A-RELATED"/>
    <property type="match status" value="1"/>
</dbReference>
<dbReference type="InParanoid" id="L9LAI8"/>
<evidence type="ECO:0000256" key="2">
    <source>
        <dbReference type="ARBA" id="ARBA00004370"/>
    </source>
</evidence>
<dbReference type="Pfam" id="PF00026">
    <property type="entry name" value="Asp"/>
    <property type="match status" value="2"/>
</dbReference>
<feature type="active site" evidence="18">
    <location>
        <position position="99"/>
    </location>
</feature>
<evidence type="ECO:0000259" key="24">
    <source>
        <dbReference type="PROSITE" id="PS51767"/>
    </source>
</evidence>
<dbReference type="FunCoup" id="L9LAI8">
    <property type="interactions" value="1059"/>
</dbReference>
<evidence type="ECO:0000256" key="21">
    <source>
        <dbReference type="SAM" id="MobiDB-lite"/>
    </source>
</evidence>
<evidence type="ECO:0000256" key="7">
    <source>
        <dbReference type="ARBA" id="ARBA00015582"/>
    </source>
</evidence>
<keyword evidence="9 22" id="KW-0812">Transmembrane</keyword>
<evidence type="ECO:0000256" key="8">
    <source>
        <dbReference type="ARBA" id="ARBA00022670"/>
    </source>
</evidence>
<feature type="disulfide bond" evidence="19">
    <location>
        <begin position="112"/>
        <end position="119"/>
    </location>
</feature>
<dbReference type="Gene3D" id="2.40.70.10">
    <property type="entry name" value="Acid Proteases"/>
    <property type="match status" value="3"/>
</dbReference>
<proteinExistence type="inferred from homology"/>
<dbReference type="InterPro" id="IPR021109">
    <property type="entry name" value="Peptidase_aspartic_dom_sf"/>
</dbReference>
<keyword evidence="8 20" id="KW-0645">Protease</keyword>
<evidence type="ECO:0000256" key="1">
    <source>
        <dbReference type="ARBA" id="ARBA00000585"/>
    </source>
</evidence>
<keyword evidence="12 22" id="KW-1133">Transmembrane helix</keyword>
<dbReference type="PROSITE" id="PS00141">
    <property type="entry name" value="ASP_PROTEASE"/>
    <property type="match status" value="2"/>
</dbReference>
<comment type="catalytic activity">
    <reaction evidence="1">
        <text>Specificity similar to, but narrower than, that of pepsin A. Does not cleave the 4-Gln-|-His-5 bond in B chain of insulin.</text>
        <dbReference type="EC" id="3.4.23.5"/>
    </reaction>
</comment>
<feature type="compositionally biased region" description="Basic and acidic residues" evidence="21">
    <location>
        <begin position="436"/>
        <end position="457"/>
    </location>
</feature>
<evidence type="ECO:0000256" key="12">
    <source>
        <dbReference type="ARBA" id="ARBA00022989"/>
    </source>
</evidence>
<dbReference type="Pfam" id="PF04505">
    <property type="entry name" value="CD225"/>
    <property type="match status" value="1"/>
</dbReference>
<keyword evidence="14" id="KW-0865">Zymogen</keyword>
<feature type="domain" description="Peptidase A1" evidence="24">
    <location>
        <begin position="81"/>
        <end position="439"/>
    </location>
</feature>
<dbReference type="PROSITE" id="PS51767">
    <property type="entry name" value="PEPTIDASE_A1"/>
    <property type="match status" value="1"/>
</dbReference>
<evidence type="ECO:0000256" key="14">
    <source>
        <dbReference type="ARBA" id="ARBA00023145"/>
    </source>
</evidence>
<accession>L9LAI8</accession>
<evidence type="ECO:0000313" key="26">
    <source>
        <dbReference type="Proteomes" id="UP000011518"/>
    </source>
</evidence>